<keyword evidence="6" id="KW-1185">Reference proteome</keyword>
<dbReference type="Proteomes" id="UP000019402">
    <property type="component" value="Unassembled WGS sequence"/>
</dbReference>
<dbReference type="InterPro" id="IPR036962">
    <property type="entry name" value="Glyco_hydro_3_N_sf"/>
</dbReference>
<dbReference type="Pfam" id="PF00933">
    <property type="entry name" value="Glyco_hydro_3"/>
    <property type="match status" value="1"/>
</dbReference>
<dbReference type="GO" id="GO:0031222">
    <property type="term" value="P:arabinan catabolic process"/>
    <property type="evidence" value="ECO:0007669"/>
    <property type="project" value="TreeGrafter"/>
</dbReference>
<keyword evidence="2" id="KW-0732">Signal</keyword>
<evidence type="ECO:0000313" key="6">
    <source>
        <dbReference type="Proteomes" id="UP000019402"/>
    </source>
</evidence>
<dbReference type="PROSITE" id="PS51820">
    <property type="entry name" value="PA14"/>
    <property type="match status" value="1"/>
</dbReference>
<dbReference type="PANTHER" id="PTHR42721:SF3">
    <property type="entry name" value="BETA-D-XYLOSIDASE 5-RELATED"/>
    <property type="match status" value="1"/>
</dbReference>
<evidence type="ECO:0000313" key="5">
    <source>
        <dbReference type="EMBL" id="GAF03168.1"/>
    </source>
</evidence>
<dbReference type="PANTHER" id="PTHR42721">
    <property type="entry name" value="SUGAR HYDROLASE-RELATED"/>
    <property type="match status" value="1"/>
</dbReference>
<dbReference type="InterPro" id="IPR011658">
    <property type="entry name" value="PA14_dom"/>
</dbReference>
<dbReference type="Pfam" id="PF01915">
    <property type="entry name" value="Glyco_hydro_3_C"/>
    <property type="match status" value="1"/>
</dbReference>
<dbReference type="eggNOG" id="COG1472">
    <property type="taxonomic scope" value="Bacteria"/>
</dbReference>
<dbReference type="InterPro" id="IPR002772">
    <property type="entry name" value="Glyco_hydro_3_C"/>
</dbReference>
<keyword evidence="3" id="KW-0378">Hydrolase</keyword>
<dbReference type="InterPro" id="IPR036881">
    <property type="entry name" value="Glyco_hydro_3_C_sf"/>
</dbReference>
<dbReference type="STRING" id="869213.GCA_000517085_01446"/>
<dbReference type="Pfam" id="PF07691">
    <property type="entry name" value="PA14"/>
    <property type="match status" value="1"/>
</dbReference>
<protein>
    <submittedName>
        <fullName evidence="5">Periplasmic beta-glucosidase</fullName>
    </submittedName>
</protein>
<dbReference type="Pfam" id="PF14310">
    <property type="entry name" value="Fn3-like"/>
    <property type="match status" value="1"/>
</dbReference>
<dbReference type="Gene3D" id="3.20.20.300">
    <property type="entry name" value="Glycoside hydrolase, family 3, N-terminal domain"/>
    <property type="match status" value="1"/>
</dbReference>
<sequence>MVHIFKQYLLLILLIAPWLLSCNHKKYCDTSLSFETRVDDVLAQMTLEEKVSQLVYNSPAIERLGIPEYNWWNECLHGVGRAGISTVFPQAIGMAAMWDDSAMFDIATIVSDEARAKHHAFAKKGKRGIYQGLTYWTPNINIFRDPRWGRGMETYGEDPYLTGKLGVAYIKGLQGDDDKYLKLIATAKHFAVHSGPEVSRHRFDVVPSKYDFLETYSPQFKMAIHEAGVYSVMCAYNSYKGKPCCGNLELSNLLRNEWGFEGYIVSDCWAVTDFYAQNGHEIVNTKAEAAAIALKAGTDLNCGDSYPALVEAVKEGYLTEDEIDVSLRRLMLARMKLGMFDKDVPFENIPLDVVDSEQHQQAALEAARKSMVLLKNEDDCLPFSKQVKRIAVIGPNANNTDVLLGNYHGYPSKIVTPFLGIKNKVSTADVGYALGCHLADSLPVLTAIPPEVLFTDKTKSSHGLIGEYFNNLTFAGKPQTYKVNHNIDFKWWNNSPDKTINPDTFSVRWSGVLVPELTGKYAIGTESFPKVKLWVNGELLVDYKSEHHPAKEYEYLDLEAGKPYNLKIEYIQEKTEYARASLLWEAPSNDLKKEALELAQQADLVVLCMGLSPRLEGEEMKVKVDGFSHGDRDDIQLPAVQTDLIKAIYNLGKPTVLVLLNGSALAFNWEAENIPAILEAWYPGQAGGTAIADIIFGDYNPSGRLPLTFYQSVGQLPDFDDYDMAGRTYRYFDGEPLYEFGYGLSYTNFEYSKLKVPTKICAGDEFTVNVTVTNTGKMDGEEVVQLYISHPYSSLPKAIRSLKGFKRVALKAGESIELAFKLTPQDIALLNTDYEYVIQEGAVEVSVGGSQPNEQRVKDKKVLGATVKIEVNDAAYYTVLQE</sequence>
<dbReference type="InterPro" id="IPR013783">
    <property type="entry name" value="Ig-like_fold"/>
</dbReference>
<dbReference type="RefSeq" id="WP_235208141.1">
    <property type="nucleotide sequence ID" value="NZ_BAMD01000019.1"/>
</dbReference>
<evidence type="ECO:0000259" key="4">
    <source>
        <dbReference type="PROSITE" id="PS51820"/>
    </source>
</evidence>
<accession>W7Y6C2</accession>
<dbReference type="SUPFAM" id="SSF51445">
    <property type="entry name" value="(Trans)glycosidases"/>
    <property type="match status" value="1"/>
</dbReference>
<evidence type="ECO:0000256" key="1">
    <source>
        <dbReference type="ARBA" id="ARBA00005336"/>
    </source>
</evidence>
<dbReference type="PRINTS" id="PR00133">
    <property type="entry name" value="GLHYDRLASE3"/>
</dbReference>
<dbReference type="GO" id="GO:0045493">
    <property type="term" value="P:xylan catabolic process"/>
    <property type="evidence" value="ECO:0007669"/>
    <property type="project" value="InterPro"/>
</dbReference>
<dbReference type="InterPro" id="IPR017853">
    <property type="entry name" value="GH"/>
</dbReference>
<dbReference type="FunFam" id="2.60.40.10:FF:000495">
    <property type="entry name" value="Periplasmic beta-glucosidase"/>
    <property type="match status" value="1"/>
</dbReference>
<dbReference type="AlphaFoldDB" id="W7Y6C2"/>
<dbReference type="InterPro" id="IPR026891">
    <property type="entry name" value="Fn3-like"/>
</dbReference>
<organism evidence="5 6">
    <name type="scientific">Saccharicrinis fermentans DSM 9555 = JCM 21142</name>
    <dbReference type="NCBI Taxonomy" id="869213"/>
    <lineage>
        <taxon>Bacteria</taxon>
        <taxon>Pseudomonadati</taxon>
        <taxon>Bacteroidota</taxon>
        <taxon>Bacteroidia</taxon>
        <taxon>Marinilabiliales</taxon>
        <taxon>Marinilabiliaceae</taxon>
        <taxon>Saccharicrinis</taxon>
    </lineage>
</organism>
<comment type="similarity">
    <text evidence="1">Belongs to the glycosyl hydrolase 3 family.</text>
</comment>
<dbReference type="InterPro" id="IPR044993">
    <property type="entry name" value="BXL"/>
</dbReference>
<feature type="domain" description="PA14" evidence="4">
    <location>
        <begin position="459"/>
        <end position="600"/>
    </location>
</feature>
<dbReference type="InterPro" id="IPR037524">
    <property type="entry name" value="PA14/GLEYA"/>
</dbReference>
<dbReference type="EMBL" id="BAMD01000019">
    <property type="protein sequence ID" value="GAF03168.1"/>
    <property type="molecule type" value="Genomic_DNA"/>
</dbReference>
<dbReference type="GO" id="GO:0009044">
    <property type="term" value="F:xylan 1,4-beta-xylosidase activity"/>
    <property type="evidence" value="ECO:0007669"/>
    <property type="project" value="InterPro"/>
</dbReference>
<comment type="caution">
    <text evidence="5">The sequence shown here is derived from an EMBL/GenBank/DDBJ whole genome shotgun (WGS) entry which is preliminary data.</text>
</comment>
<dbReference type="PROSITE" id="PS51257">
    <property type="entry name" value="PROKAR_LIPOPROTEIN"/>
    <property type="match status" value="1"/>
</dbReference>
<evidence type="ECO:0000256" key="2">
    <source>
        <dbReference type="ARBA" id="ARBA00022729"/>
    </source>
</evidence>
<dbReference type="SMART" id="SM01217">
    <property type="entry name" value="Fn3_like"/>
    <property type="match status" value="1"/>
</dbReference>
<dbReference type="Gene3D" id="3.40.50.1700">
    <property type="entry name" value="Glycoside hydrolase family 3 C-terminal domain"/>
    <property type="match status" value="2"/>
</dbReference>
<dbReference type="Gene3D" id="2.60.40.10">
    <property type="entry name" value="Immunoglobulins"/>
    <property type="match status" value="1"/>
</dbReference>
<dbReference type="SUPFAM" id="SSF56988">
    <property type="entry name" value="Anthrax protective antigen"/>
    <property type="match status" value="1"/>
</dbReference>
<dbReference type="InterPro" id="IPR001764">
    <property type="entry name" value="Glyco_hydro_3_N"/>
</dbReference>
<dbReference type="SUPFAM" id="SSF52279">
    <property type="entry name" value="Beta-D-glucan exohydrolase, C-terminal domain"/>
    <property type="match status" value="1"/>
</dbReference>
<reference evidence="5 6" key="1">
    <citation type="journal article" date="2014" name="Genome Announc.">
        <title>Draft Genome Sequence of Cytophaga fermentans JCM 21142T, a Facultative Anaerobe Isolated from Marine Mud.</title>
        <authorList>
            <person name="Starns D."/>
            <person name="Oshima K."/>
            <person name="Suda W."/>
            <person name="Iino T."/>
            <person name="Yuki M."/>
            <person name="Inoue J."/>
            <person name="Kitamura K."/>
            <person name="Iida T."/>
            <person name="Darby A."/>
            <person name="Hattori M."/>
            <person name="Ohkuma M."/>
        </authorList>
    </citation>
    <scope>NUCLEOTIDE SEQUENCE [LARGE SCALE GENOMIC DNA]</scope>
    <source>
        <strain evidence="5 6">JCM 21142</strain>
    </source>
</reference>
<dbReference type="GO" id="GO:0008422">
    <property type="term" value="F:beta-glucosidase activity"/>
    <property type="evidence" value="ECO:0007669"/>
    <property type="project" value="UniProtKB-ARBA"/>
</dbReference>
<dbReference type="GO" id="GO:0046556">
    <property type="term" value="F:alpha-L-arabinofuranosidase activity"/>
    <property type="evidence" value="ECO:0007669"/>
    <property type="project" value="TreeGrafter"/>
</dbReference>
<proteinExistence type="inferred from homology"/>
<name>W7Y6C2_9BACT</name>
<dbReference type="SMART" id="SM00758">
    <property type="entry name" value="PA14"/>
    <property type="match status" value="1"/>
</dbReference>
<evidence type="ECO:0000256" key="3">
    <source>
        <dbReference type="ARBA" id="ARBA00022801"/>
    </source>
</evidence>
<gene>
    <name evidence="5" type="ORF">JCM21142_41833</name>
</gene>